<feature type="binding site" evidence="6 7">
    <location>
        <position position="162"/>
    </location>
    <ligand>
        <name>S-adenosyl-L-methionine</name>
        <dbReference type="ChEBI" id="CHEBI:59789"/>
    </ligand>
</feature>
<dbReference type="InterPro" id="IPR029026">
    <property type="entry name" value="tRNA_m1G_MTases_N"/>
</dbReference>
<dbReference type="InterPro" id="IPR029028">
    <property type="entry name" value="Alpha/beta_knot_MTases"/>
</dbReference>
<keyword evidence="3 6" id="KW-0808">Transferase</keyword>
<dbReference type="GO" id="GO:0141098">
    <property type="term" value="F:tRNA (cytidine(34)-2'-O)-methyltransferase activity"/>
    <property type="evidence" value="ECO:0007669"/>
    <property type="project" value="RHEA"/>
</dbReference>
<dbReference type="GO" id="GO:0003723">
    <property type="term" value="F:RNA binding"/>
    <property type="evidence" value="ECO:0007669"/>
    <property type="project" value="InterPro"/>
</dbReference>
<dbReference type="CDD" id="cd18094">
    <property type="entry name" value="SpoU-like_TrmL"/>
    <property type="match status" value="1"/>
</dbReference>
<organism evidence="9 10">
    <name type="scientific">Desulfosporosinus hippei DSM 8344</name>
    <dbReference type="NCBI Taxonomy" id="1121419"/>
    <lineage>
        <taxon>Bacteria</taxon>
        <taxon>Bacillati</taxon>
        <taxon>Bacillota</taxon>
        <taxon>Clostridia</taxon>
        <taxon>Eubacteriales</taxon>
        <taxon>Desulfitobacteriaceae</taxon>
        <taxon>Desulfosporosinus</taxon>
    </lineage>
</organism>
<reference evidence="10" key="1">
    <citation type="submission" date="2016-10" db="EMBL/GenBank/DDBJ databases">
        <authorList>
            <person name="Varghese N."/>
            <person name="Submissions S."/>
        </authorList>
    </citation>
    <scope>NUCLEOTIDE SEQUENCE [LARGE SCALE GENOMIC DNA]</scope>
    <source>
        <strain evidence="10">DSM 8344</strain>
    </source>
</reference>
<accession>A0A1G8JCG3</accession>
<dbReference type="InterPro" id="IPR016914">
    <property type="entry name" value="TrmL"/>
</dbReference>
<keyword evidence="10" id="KW-1185">Reference proteome</keyword>
<dbReference type="EC" id="2.1.1.207" evidence="6"/>
<dbReference type="HAMAP" id="MF_01885">
    <property type="entry name" value="tRNA_methyltr_TrmL"/>
    <property type="match status" value="1"/>
</dbReference>
<comment type="catalytic activity">
    <reaction evidence="6">
        <text>cytidine(34) in tRNA + S-adenosyl-L-methionine = 2'-O-methylcytidine(34) in tRNA + S-adenosyl-L-homocysteine + H(+)</text>
        <dbReference type="Rhea" id="RHEA:43084"/>
        <dbReference type="Rhea" id="RHEA-COMP:10331"/>
        <dbReference type="Rhea" id="RHEA-COMP:10332"/>
        <dbReference type="ChEBI" id="CHEBI:15378"/>
        <dbReference type="ChEBI" id="CHEBI:57856"/>
        <dbReference type="ChEBI" id="CHEBI:59789"/>
        <dbReference type="ChEBI" id="CHEBI:74495"/>
        <dbReference type="ChEBI" id="CHEBI:82748"/>
        <dbReference type="EC" id="2.1.1.207"/>
    </reaction>
</comment>
<dbReference type="InterPro" id="IPR001537">
    <property type="entry name" value="SpoU_MeTrfase"/>
</dbReference>
<keyword evidence="5 6" id="KW-0819">tRNA processing</keyword>
<keyword evidence="4 6" id="KW-0949">S-adenosyl-L-methionine</keyword>
<feature type="domain" description="tRNA/rRNA methyltransferase SpoU type" evidence="8">
    <location>
        <begin position="35"/>
        <end position="174"/>
    </location>
</feature>
<evidence type="ECO:0000256" key="6">
    <source>
        <dbReference type="HAMAP-Rule" id="MF_01885"/>
    </source>
</evidence>
<dbReference type="GO" id="GO:0141102">
    <property type="term" value="F:tRNA (5-carboxymethylaminomethyluridine(34)-2'-O)-methyltransferase activity"/>
    <property type="evidence" value="ECO:0007669"/>
    <property type="project" value="RHEA"/>
</dbReference>
<evidence type="ECO:0000313" key="10">
    <source>
        <dbReference type="Proteomes" id="UP000198656"/>
    </source>
</evidence>
<evidence type="ECO:0000256" key="7">
    <source>
        <dbReference type="PIRSR" id="PIRSR029256-1"/>
    </source>
</evidence>
<evidence type="ECO:0000259" key="8">
    <source>
        <dbReference type="Pfam" id="PF00588"/>
    </source>
</evidence>
<dbReference type="AlphaFoldDB" id="A0A1G8JCG3"/>
<dbReference type="STRING" id="1121419.SAMN05443529_13228"/>
<comment type="function">
    <text evidence="6">Could methylate the ribose at the nucleotide 34 wobble position in tRNA.</text>
</comment>
<name>A0A1G8JCG3_9FIRM</name>
<gene>
    <name evidence="9" type="ORF">SAMN05443529_13228</name>
</gene>
<evidence type="ECO:0000256" key="5">
    <source>
        <dbReference type="ARBA" id="ARBA00022694"/>
    </source>
</evidence>
<proteinExistence type="inferred from homology"/>
<dbReference type="Gene3D" id="3.40.1280.10">
    <property type="match status" value="1"/>
</dbReference>
<dbReference type="SUPFAM" id="SSF75217">
    <property type="entry name" value="alpha/beta knot"/>
    <property type="match status" value="1"/>
</dbReference>
<dbReference type="Proteomes" id="UP000198656">
    <property type="component" value="Unassembled WGS sequence"/>
</dbReference>
<protein>
    <recommendedName>
        <fullName evidence="6">Putative tRNA (cytidine(34)-2'-O)-methyltransferase</fullName>
        <ecNumber evidence="6">2.1.1.207</ecNumber>
    </recommendedName>
    <alternativeName>
        <fullName evidence="6">tRNA (cytidine/uridine-2'-O-)-methyltransferase</fullName>
    </alternativeName>
</protein>
<comment type="similarity">
    <text evidence="6">Belongs to the class IV-like SAM-binding methyltransferase superfamily. RNA methyltransferase TrmH family. TrmL subfamily.</text>
</comment>
<evidence type="ECO:0000256" key="1">
    <source>
        <dbReference type="ARBA" id="ARBA00022490"/>
    </source>
</evidence>
<comment type="catalytic activity">
    <reaction evidence="6">
        <text>5-carboxymethylaminomethyluridine(34) in tRNA(Leu) + S-adenosyl-L-methionine = 5-carboxymethylaminomethyl-2'-O-methyluridine(34) in tRNA(Leu) + S-adenosyl-L-homocysteine + H(+)</text>
        <dbReference type="Rhea" id="RHEA:43088"/>
        <dbReference type="Rhea" id="RHEA-COMP:10333"/>
        <dbReference type="Rhea" id="RHEA-COMP:10334"/>
        <dbReference type="ChEBI" id="CHEBI:15378"/>
        <dbReference type="ChEBI" id="CHEBI:57856"/>
        <dbReference type="ChEBI" id="CHEBI:59789"/>
        <dbReference type="ChEBI" id="CHEBI:74508"/>
        <dbReference type="ChEBI" id="CHEBI:74511"/>
        <dbReference type="EC" id="2.1.1.207"/>
    </reaction>
</comment>
<evidence type="ECO:0000256" key="3">
    <source>
        <dbReference type="ARBA" id="ARBA00022679"/>
    </source>
</evidence>
<evidence type="ECO:0000313" key="9">
    <source>
        <dbReference type="EMBL" id="SDI28948.1"/>
    </source>
</evidence>
<evidence type="ECO:0000256" key="4">
    <source>
        <dbReference type="ARBA" id="ARBA00022691"/>
    </source>
</evidence>
<comment type="subcellular location">
    <subcellularLocation>
        <location evidence="6">Cytoplasm</location>
    </subcellularLocation>
</comment>
<keyword evidence="2 6" id="KW-0489">Methyltransferase</keyword>
<comment type="caution">
    <text evidence="6">Lacks conserved residue(s) required for the propagation of feature annotation.</text>
</comment>
<dbReference type="PANTHER" id="PTHR42971:SF1">
    <property type="entry name" value="TRNA (CYTIDINE(34)-2'-O)-METHYLTRANSFERASE"/>
    <property type="match status" value="1"/>
</dbReference>
<dbReference type="PANTHER" id="PTHR42971">
    <property type="entry name" value="TRNA (CYTIDINE(34)-2'-O)-METHYLTRANSFERASE"/>
    <property type="match status" value="1"/>
</dbReference>
<keyword evidence="1 6" id="KW-0963">Cytoplasm</keyword>
<sequence length="186" mass="20878">MEFLAVAGRAVVLPVAVVIVQDVIERRTVFLNKRLNIVMVEPEIPPNTGNVARLCAATGAALHLVKPLGFSIDDKHLKRAGLDYWHLLDIYIYENFAEFEEKNPVGPRYLATTKGSRSYTDISYEVGGYLLFGKETKGLAPEILDRYPDTKIRLPMRSDARSLNLSNSVAVVVYEVLRQWGFPDLV</sequence>
<evidence type="ECO:0000256" key="2">
    <source>
        <dbReference type="ARBA" id="ARBA00022603"/>
    </source>
</evidence>
<dbReference type="PIRSF" id="PIRSF029256">
    <property type="entry name" value="SpoU_TrmH_prd"/>
    <property type="match status" value="1"/>
</dbReference>
<dbReference type="GO" id="GO:0042802">
    <property type="term" value="F:identical protein binding"/>
    <property type="evidence" value="ECO:0007669"/>
    <property type="project" value="UniProtKB-ARBA"/>
</dbReference>
<dbReference type="GO" id="GO:0002130">
    <property type="term" value="P:wobble position ribose methylation"/>
    <property type="evidence" value="ECO:0007669"/>
    <property type="project" value="TreeGrafter"/>
</dbReference>
<dbReference type="EMBL" id="FNCP01000032">
    <property type="protein sequence ID" value="SDI28948.1"/>
    <property type="molecule type" value="Genomic_DNA"/>
</dbReference>
<feature type="binding site" evidence="6 7">
    <location>
        <position position="154"/>
    </location>
    <ligand>
        <name>S-adenosyl-L-methionine</name>
        <dbReference type="ChEBI" id="CHEBI:59789"/>
    </ligand>
</feature>
<feature type="binding site" evidence="6 7">
    <location>
        <position position="133"/>
    </location>
    <ligand>
        <name>S-adenosyl-L-methionine</name>
        <dbReference type="ChEBI" id="CHEBI:59789"/>
    </ligand>
</feature>
<dbReference type="GO" id="GO:0005737">
    <property type="term" value="C:cytoplasm"/>
    <property type="evidence" value="ECO:0007669"/>
    <property type="project" value="UniProtKB-SubCell"/>
</dbReference>
<dbReference type="FunFam" id="3.40.1280.10:FF:000002">
    <property type="entry name" value="Peptidylprolyl isomerase"/>
    <property type="match status" value="1"/>
</dbReference>
<dbReference type="Pfam" id="PF00588">
    <property type="entry name" value="SpoU_methylase"/>
    <property type="match status" value="1"/>
</dbReference>